<protein>
    <submittedName>
        <fullName evidence="7">Transforming growth factor beta K SciTgfBK</fullName>
    </submittedName>
</protein>
<evidence type="ECO:0000256" key="5">
    <source>
        <dbReference type="SAM" id="MobiDB-lite"/>
    </source>
</evidence>
<dbReference type="SUPFAM" id="SSF57501">
    <property type="entry name" value="Cystine-knot cytokines"/>
    <property type="match status" value="1"/>
</dbReference>
<dbReference type="PANTHER" id="PTHR11848:SF302">
    <property type="entry name" value="TGF-BETA FAMILY PROFILE DOMAIN-CONTAINING PROTEIN"/>
    <property type="match status" value="1"/>
</dbReference>
<evidence type="ECO:0000313" key="7">
    <source>
        <dbReference type="EMBL" id="CDO67930.1"/>
    </source>
</evidence>
<dbReference type="Pfam" id="PF00019">
    <property type="entry name" value="TGF_beta"/>
    <property type="match status" value="1"/>
</dbReference>
<proteinExistence type="evidence at transcript level"/>
<sequence length="207" mass="23017">TRSVKALPSSEKQIHFFIHQQQSNDGLDPNEFLHLRTTDGNGHNQPVLVVHSGKRIQRPDSGSSSSGTASRHRRDTKASAAGSPANIIGDPIRDSADCGRRDHVLNLTLWYGEHAILIPMQMNMYRCAGHCRFPIQSTIRSTNHARFESRMEGENKAKGVQPVLENTGACCVPSALSHFSYLHFYERHNSFVIKTVPDVIAQQCSCL</sequence>
<dbReference type="SMART" id="SM00204">
    <property type="entry name" value="TGFB"/>
    <property type="match status" value="1"/>
</dbReference>
<evidence type="ECO:0000256" key="2">
    <source>
        <dbReference type="ARBA" id="ARBA00006656"/>
    </source>
</evidence>
<dbReference type="Gene3D" id="2.10.90.10">
    <property type="entry name" value="Cystine-knot cytokines"/>
    <property type="match status" value="1"/>
</dbReference>
<dbReference type="AlphaFoldDB" id="A0A077SN30"/>
<comment type="similarity">
    <text evidence="2 4">Belongs to the TGF-beta family.</text>
</comment>
<name>A0A077SN30_9METZ</name>
<organism evidence="7">
    <name type="scientific">Sycon ciliatum</name>
    <dbReference type="NCBI Taxonomy" id="27933"/>
    <lineage>
        <taxon>Eukaryota</taxon>
        <taxon>Metazoa</taxon>
        <taxon>Porifera</taxon>
        <taxon>Calcarea</taxon>
        <taxon>Calcaronea</taxon>
        <taxon>Leucosolenida</taxon>
        <taxon>Sycettidae</taxon>
        <taxon>Sycon</taxon>
    </lineage>
</organism>
<evidence type="ECO:0000256" key="1">
    <source>
        <dbReference type="ARBA" id="ARBA00004613"/>
    </source>
</evidence>
<accession>A0A077SN30</accession>
<dbReference type="CDD" id="cd13756">
    <property type="entry name" value="TGF_beta_BMPs_GDFs"/>
    <property type="match status" value="1"/>
</dbReference>
<feature type="non-terminal residue" evidence="7">
    <location>
        <position position="1"/>
    </location>
</feature>
<dbReference type="PROSITE" id="PS51362">
    <property type="entry name" value="TGF_BETA_2"/>
    <property type="match status" value="1"/>
</dbReference>
<dbReference type="GO" id="GO:0008083">
    <property type="term" value="F:growth factor activity"/>
    <property type="evidence" value="ECO:0007669"/>
    <property type="project" value="UniProtKB-KW"/>
</dbReference>
<dbReference type="InterPro" id="IPR015615">
    <property type="entry name" value="TGF-beta-rel"/>
</dbReference>
<dbReference type="InterPro" id="IPR029034">
    <property type="entry name" value="Cystine-knot_cytokine"/>
</dbReference>
<dbReference type="InterPro" id="IPR001839">
    <property type="entry name" value="TGF-b_C"/>
</dbReference>
<keyword evidence="4" id="KW-0339">Growth factor</keyword>
<evidence type="ECO:0000256" key="4">
    <source>
        <dbReference type="RuleBase" id="RU000354"/>
    </source>
</evidence>
<feature type="region of interest" description="Disordered" evidence="5">
    <location>
        <begin position="52"/>
        <end position="87"/>
    </location>
</feature>
<keyword evidence="3" id="KW-0964">Secreted</keyword>
<comment type="subcellular location">
    <subcellularLocation>
        <location evidence="1">Secreted</location>
    </subcellularLocation>
</comment>
<dbReference type="GO" id="GO:0005615">
    <property type="term" value="C:extracellular space"/>
    <property type="evidence" value="ECO:0007669"/>
    <property type="project" value="TreeGrafter"/>
</dbReference>
<evidence type="ECO:0000259" key="6">
    <source>
        <dbReference type="PROSITE" id="PS51362"/>
    </source>
</evidence>
<reference evidence="7" key="1">
    <citation type="journal article" date="2014" name="Nat. Commun.">
        <title>Developmental gene expression provides clues to relationships between sponge and eumetazoan body plans.</title>
        <authorList>
            <person name="Leininger S."/>
            <person name="Adamski M."/>
            <person name="Bergum B."/>
            <person name="Guder C."/>
            <person name="Liu J."/>
            <person name="Laplante M."/>
            <person name="Brate J."/>
            <person name="Hoffmann F."/>
            <person name="Fortunato S."/>
            <person name="Jordal S."/>
            <person name="Rapp H.T."/>
            <person name="Adamska M."/>
        </authorList>
    </citation>
    <scope>NUCLEOTIDE SEQUENCE</scope>
</reference>
<gene>
    <name evidence="7" type="primary">TgfBK</name>
</gene>
<dbReference type="EMBL" id="HG973391">
    <property type="protein sequence ID" value="CDO67930.1"/>
    <property type="molecule type" value="mRNA"/>
</dbReference>
<dbReference type="PANTHER" id="PTHR11848">
    <property type="entry name" value="TGF-BETA FAMILY"/>
    <property type="match status" value="1"/>
</dbReference>
<feature type="domain" description="TGF-beta family profile" evidence="6">
    <location>
        <begin position="71"/>
        <end position="207"/>
    </location>
</feature>
<evidence type="ECO:0000256" key="3">
    <source>
        <dbReference type="ARBA" id="ARBA00022525"/>
    </source>
</evidence>
<dbReference type="GO" id="GO:0005125">
    <property type="term" value="F:cytokine activity"/>
    <property type="evidence" value="ECO:0007669"/>
    <property type="project" value="TreeGrafter"/>
</dbReference>